<keyword evidence="3" id="KW-1185">Reference proteome</keyword>
<proteinExistence type="predicted"/>
<dbReference type="Proteomes" id="UP000027866">
    <property type="component" value="Unassembled WGS sequence"/>
</dbReference>
<dbReference type="PATRIC" id="fig|39960.10.peg.2665"/>
<dbReference type="GO" id="GO:0007165">
    <property type="term" value="P:signal transduction"/>
    <property type="evidence" value="ECO:0007669"/>
    <property type="project" value="InterPro"/>
</dbReference>
<dbReference type="GO" id="GO:0005829">
    <property type="term" value="C:cytosol"/>
    <property type="evidence" value="ECO:0007669"/>
    <property type="project" value="TreeGrafter"/>
</dbReference>
<dbReference type="EMBL" id="JMIX01000006">
    <property type="protein sequence ID" value="KEO93211.1"/>
    <property type="molecule type" value="Genomic_DNA"/>
</dbReference>
<sequence>MNDLFVMTQIAGRRCALHAHDVSSVIEIGAVTPVPRTPAFIAGITAMRSQALTVIDCRLALGFDAREWPTDHRAAVVAVSGHSYALRVDAIEDITTGSAEAGQVPGGFGPEWSRVATGMIETAIGPALLLDLAALIAGPAVSPELFGAAA</sequence>
<accession>A0A074MEC8</accession>
<evidence type="ECO:0000313" key="2">
    <source>
        <dbReference type="EMBL" id="KEO93211.1"/>
    </source>
</evidence>
<dbReference type="SUPFAM" id="SSF50341">
    <property type="entry name" value="CheW-like"/>
    <property type="match status" value="1"/>
</dbReference>
<gene>
    <name evidence="2" type="ORF">EH32_10835</name>
</gene>
<comment type="caution">
    <text evidence="2">The sequence shown here is derived from an EMBL/GenBank/DDBJ whole genome shotgun (WGS) entry which is preliminary data.</text>
</comment>
<dbReference type="GO" id="GO:0006935">
    <property type="term" value="P:chemotaxis"/>
    <property type="evidence" value="ECO:0007669"/>
    <property type="project" value="InterPro"/>
</dbReference>
<dbReference type="InterPro" id="IPR002545">
    <property type="entry name" value="CheW-lke_dom"/>
</dbReference>
<dbReference type="OrthoDB" id="7390823at2"/>
<dbReference type="PROSITE" id="PS50851">
    <property type="entry name" value="CHEW"/>
    <property type="match status" value="1"/>
</dbReference>
<reference evidence="2 3" key="1">
    <citation type="submission" date="2014-04" db="EMBL/GenBank/DDBJ databases">
        <title>A comprehensive comparison of genomes of Erythrobacter spp. Strains.</title>
        <authorList>
            <person name="Zheng Q."/>
        </authorList>
    </citation>
    <scope>NUCLEOTIDE SEQUENCE [LARGE SCALE GENOMIC DNA]</scope>
    <source>
        <strain evidence="2 3">DSM 8509</strain>
    </source>
</reference>
<dbReference type="InterPro" id="IPR039315">
    <property type="entry name" value="CheW"/>
</dbReference>
<dbReference type="SMART" id="SM00260">
    <property type="entry name" value="CheW"/>
    <property type="match status" value="1"/>
</dbReference>
<dbReference type="KEGG" id="elq:Ga0102493_11408"/>
<dbReference type="InterPro" id="IPR036061">
    <property type="entry name" value="CheW-like_dom_sf"/>
</dbReference>
<protein>
    <submittedName>
        <fullName evidence="2">Chemotaxis protein CheW</fullName>
    </submittedName>
</protein>
<dbReference type="PANTHER" id="PTHR22617">
    <property type="entry name" value="CHEMOTAXIS SENSOR HISTIDINE KINASE-RELATED"/>
    <property type="match status" value="1"/>
</dbReference>
<evidence type="ECO:0000259" key="1">
    <source>
        <dbReference type="PROSITE" id="PS50851"/>
    </source>
</evidence>
<dbReference type="Gene3D" id="2.30.30.40">
    <property type="entry name" value="SH3 Domains"/>
    <property type="match status" value="1"/>
</dbReference>
<dbReference type="Gene3D" id="2.40.50.180">
    <property type="entry name" value="CheA-289, Domain 4"/>
    <property type="match status" value="1"/>
</dbReference>
<evidence type="ECO:0000313" key="3">
    <source>
        <dbReference type="Proteomes" id="UP000027866"/>
    </source>
</evidence>
<dbReference type="Pfam" id="PF01584">
    <property type="entry name" value="CheW"/>
    <property type="match status" value="1"/>
</dbReference>
<dbReference type="AlphaFoldDB" id="A0A074MEC8"/>
<organism evidence="2 3">
    <name type="scientific">Erythrobacter litoralis</name>
    <dbReference type="NCBI Taxonomy" id="39960"/>
    <lineage>
        <taxon>Bacteria</taxon>
        <taxon>Pseudomonadati</taxon>
        <taxon>Pseudomonadota</taxon>
        <taxon>Alphaproteobacteria</taxon>
        <taxon>Sphingomonadales</taxon>
        <taxon>Erythrobacteraceae</taxon>
        <taxon>Erythrobacter/Porphyrobacter group</taxon>
        <taxon>Erythrobacter</taxon>
    </lineage>
</organism>
<name>A0A074MEC8_9SPHN</name>
<feature type="domain" description="CheW-like" evidence="1">
    <location>
        <begin position="2"/>
        <end position="141"/>
    </location>
</feature>
<dbReference type="RefSeq" id="WP_034903099.1">
    <property type="nucleotide sequence ID" value="NZ_CP017057.1"/>
</dbReference>
<dbReference type="PANTHER" id="PTHR22617:SF23">
    <property type="entry name" value="CHEMOTAXIS PROTEIN CHEW"/>
    <property type="match status" value="1"/>
</dbReference>